<proteinExistence type="predicted"/>
<name>A0A3G9E2R8_9VIRU</name>
<sequence>MTGNQIAYWQLQETKRSNLINEGLKSENLQETKRSNMRNEDIKEDTHDETKLNNKHNRVIGYINASANVIKSAGSLANPLNMLFKS</sequence>
<protein>
    <submittedName>
        <fullName evidence="1">Uncharacterized protein</fullName>
    </submittedName>
</protein>
<dbReference type="EMBL" id="LC338000">
    <property type="protein sequence ID" value="BBC20585.1"/>
    <property type="molecule type" value="Genomic_RNA"/>
</dbReference>
<organism evidence="1">
    <name type="scientific">Dromedary picobirnavirus</name>
    <dbReference type="NCBI Taxonomy" id="1574421"/>
    <lineage>
        <taxon>Viruses</taxon>
        <taxon>Riboviria</taxon>
        <taxon>Orthornavirae</taxon>
        <taxon>Pisuviricota</taxon>
        <taxon>Duplopiviricetes</taxon>
        <taxon>Durnavirales</taxon>
        <taxon>Picobirnaviridae</taxon>
        <taxon>Orthopicobirnavirus</taxon>
    </lineage>
</organism>
<evidence type="ECO:0000313" key="1">
    <source>
        <dbReference type="EMBL" id="BBC20585.1"/>
    </source>
</evidence>
<reference evidence="1" key="1">
    <citation type="submission" date="2017-11" db="EMBL/GenBank/DDBJ databases">
        <title>Genomic Characterization of Novel Picobirnaviruses in Camels.</title>
        <authorList>
            <person name="Teng J.L.L."/>
            <person name="Chan E."/>
            <person name="Wong P.C."/>
            <person name="Wernery U."/>
            <person name="Lau S.K.P."/>
            <person name="Woo P.C.Y."/>
        </authorList>
    </citation>
    <scope>NUCLEOTIDE SEQUENCE</scope>
    <source>
        <strain evidence="1">78C/GpII</strain>
    </source>
</reference>
<accession>A0A3G9E2R8</accession>